<evidence type="ECO:0000259" key="2">
    <source>
        <dbReference type="PROSITE" id="PS50181"/>
    </source>
</evidence>
<feature type="compositionally biased region" description="Basic residues" evidence="1">
    <location>
        <begin position="48"/>
        <end position="57"/>
    </location>
</feature>
<dbReference type="SUPFAM" id="SSF81383">
    <property type="entry name" value="F-box domain"/>
    <property type="match status" value="1"/>
</dbReference>
<dbReference type="AlphaFoldDB" id="A0A1B7N969"/>
<dbReference type="SMART" id="SM00256">
    <property type="entry name" value="FBOX"/>
    <property type="match status" value="1"/>
</dbReference>
<dbReference type="InterPro" id="IPR036047">
    <property type="entry name" value="F-box-like_dom_sf"/>
</dbReference>
<dbReference type="Proteomes" id="UP000092154">
    <property type="component" value="Unassembled WGS sequence"/>
</dbReference>
<evidence type="ECO:0000313" key="3">
    <source>
        <dbReference type="EMBL" id="OAX41378.1"/>
    </source>
</evidence>
<dbReference type="CDD" id="cd09917">
    <property type="entry name" value="F-box_SF"/>
    <property type="match status" value="1"/>
</dbReference>
<dbReference type="OrthoDB" id="2322499at2759"/>
<organism evidence="3 4">
    <name type="scientific">Rhizopogon vinicolor AM-OR11-026</name>
    <dbReference type="NCBI Taxonomy" id="1314800"/>
    <lineage>
        <taxon>Eukaryota</taxon>
        <taxon>Fungi</taxon>
        <taxon>Dikarya</taxon>
        <taxon>Basidiomycota</taxon>
        <taxon>Agaricomycotina</taxon>
        <taxon>Agaricomycetes</taxon>
        <taxon>Agaricomycetidae</taxon>
        <taxon>Boletales</taxon>
        <taxon>Suillineae</taxon>
        <taxon>Rhizopogonaceae</taxon>
        <taxon>Rhizopogon</taxon>
    </lineage>
</organism>
<feature type="domain" description="F-box" evidence="2">
    <location>
        <begin position="75"/>
        <end position="124"/>
    </location>
</feature>
<dbReference type="Pfam" id="PF00646">
    <property type="entry name" value="F-box"/>
    <property type="match status" value="1"/>
</dbReference>
<reference evidence="3 4" key="1">
    <citation type="submission" date="2016-06" db="EMBL/GenBank/DDBJ databases">
        <title>Comparative genomics of the ectomycorrhizal sister species Rhizopogon vinicolor and Rhizopogon vesiculosus (Basidiomycota: Boletales) reveals a divergence of the mating type B locus.</title>
        <authorList>
            <consortium name="DOE Joint Genome Institute"/>
            <person name="Mujic A.B."/>
            <person name="Kuo A."/>
            <person name="Tritt A."/>
            <person name="Lipzen A."/>
            <person name="Chen C."/>
            <person name="Johnson J."/>
            <person name="Sharma A."/>
            <person name="Barry K."/>
            <person name="Grigoriev I.V."/>
            <person name="Spatafora J.W."/>
        </authorList>
    </citation>
    <scope>NUCLEOTIDE SEQUENCE [LARGE SCALE GENOMIC DNA]</scope>
    <source>
        <strain evidence="3 4">AM-OR11-026</strain>
    </source>
</reference>
<dbReference type="EMBL" id="KV448182">
    <property type="protein sequence ID" value="OAX41378.1"/>
    <property type="molecule type" value="Genomic_DNA"/>
</dbReference>
<keyword evidence="4" id="KW-1185">Reference proteome</keyword>
<proteinExistence type="predicted"/>
<gene>
    <name evidence="3" type="ORF">K503DRAFT_506652</name>
</gene>
<dbReference type="STRING" id="1314800.A0A1B7N969"/>
<dbReference type="InParanoid" id="A0A1B7N969"/>
<sequence>MVKTRSGSATVKPDSSVMNANPGRMASRTGDQTDEEDSDTQTGLAPNRVRRARKRPRISADDAKPSKKPRRRGRLDLMPTMNLDILFHILSFLSPMDLLNLSRTTKDFRNLLLHPSSGRAWKDARLQVEGLPDCPPDMSEPQYANLAFYPHCHDCDRVVRTVSWALRARYCPKCLTANTVDEFGRGSLQDTDFHLLRYLPWVREKGRYNRLLYLTKALDELLVEHSKTPEDEIKTLLDKKKKHAGDVMRHAEQCQYWSKSIATSRKYELDDLRRNRKDAIIARLTEAGYKPELDYGAIFWLQQQEKALFRAKILTTKEWDRIRPGVITRLDPVRACLLEEKVYGPRRKILIAEYAKYLQQPPPPGAAFDLMPNVADIADFDPFRDIIMSPESTTITASSFVPAFQQLPGFVPSWRTKIDDEFLDLIGFPANHGDSGKESGSDILQLATAVFDIYSHDLLMYPEVLLRPGFSSSSSCGHSRHDRFDVCRLRTQQFECQTWSATRNRSFYPISVFEGAVAVVRAAGFDPKNTRREDMDRLDVRFACGVCSSPGRKVVATWEFAIRHSWHLHRRLPKEIEWTLIEGDELANVKRYEEATHVVDLGSTVYCALCQHHIGDARLLVIILEHLVKTHGIPSDKAEEGTHYIHYRNTTSRRTMVLDKDGNVSLYMPA</sequence>
<feature type="region of interest" description="Disordered" evidence="1">
    <location>
        <begin position="1"/>
        <end position="75"/>
    </location>
</feature>
<name>A0A1B7N969_9AGAM</name>
<accession>A0A1B7N969</accession>
<dbReference type="InterPro" id="IPR001810">
    <property type="entry name" value="F-box_dom"/>
</dbReference>
<evidence type="ECO:0000256" key="1">
    <source>
        <dbReference type="SAM" id="MobiDB-lite"/>
    </source>
</evidence>
<dbReference type="PROSITE" id="PS50181">
    <property type="entry name" value="FBOX"/>
    <property type="match status" value="1"/>
</dbReference>
<evidence type="ECO:0000313" key="4">
    <source>
        <dbReference type="Proteomes" id="UP000092154"/>
    </source>
</evidence>
<protein>
    <recommendedName>
        <fullName evidence="2">F-box domain-containing protein</fullName>
    </recommendedName>
</protein>